<dbReference type="Proteomes" id="UP000182800">
    <property type="component" value="Unassembled WGS sequence"/>
</dbReference>
<protein>
    <submittedName>
        <fullName evidence="3">Monovalent cation/proton antiporter, MnhG/PhaG subunit</fullName>
    </submittedName>
    <submittedName>
        <fullName evidence="2">Multisubunit Na+/H+ antiporter, MnhG subunit</fullName>
    </submittedName>
</protein>
<dbReference type="EMBL" id="FMBM01000001">
    <property type="protein sequence ID" value="SCC79178.1"/>
    <property type="molecule type" value="Genomic_DNA"/>
</dbReference>
<dbReference type="STRING" id="1653334.GA0071312_0726"/>
<keyword evidence="1" id="KW-1133">Transmembrane helix</keyword>
<dbReference type="NCBIfam" id="TIGR01300">
    <property type="entry name" value="CPA3_mnhG_phaG"/>
    <property type="match status" value="1"/>
</dbReference>
<dbReference type="AlphaFoldDB" id="A0A0P8A4G5"/>
<dbReference type="InterPro" id="IPR005133">
    <property type="entry name" value="PhaG_MnhG_YufB"/>
</dbReference>
<dbReference type="EMBL" id="LJSX01000018">
    <property type="protein sequence ID" value="KPQ10140.1"/>
    <property type="molecule type" value="Genomic_DNA"/>
</dbReference>
<dbReference type="PANTHER" id="PTHR34703:SF1">
    <property type="entry name" value="ANTIPORTER SUBUNIT MNHG2-RELATED"/>
    <property type="match status" value="1"/>
</dbReference>
<evidence type="ECO:0000313" key="5">
    <source>
        <dbReference type="Proteomes" id="UP000182800"/>
    </source>
</evidence>
<feature type="transmembrane region" description="Helical" evidence="1">
    <location>
        <begin position="40"/>
        <end position="57"/>
    </location>
</feature>
<reference evidence="2 4" key="1">
    <citation type="submission" date="2015-09" db="EMBL/GenBank/DDBJ databases">
        <title>Identification and resolution of microdiversity through metagenomic sequencing of parallel consortia.</title>
        <authorList>
            <person name="Nelson W.C."/>
            <person name="Romine M.F."/>
            <person name="Lindemann S.R."/>
        </authorList>
    </citation>
    <scope>NUCLEOTIDE SEQUENCE [LARGE SCALE GENOMIC DNA]</scope>
    <source>
        <strain evidence="2">HL-109</strain>
    </source>
</reference>
<feature type="transmembrane region" description="Helical" evidence="1">
    <location>
        <begin position="6"/>
        <end position="28"/>
    </location>
</feature>
<proteinExistence type="predicted"/>
<keyword evidence="5" id="KW-1185">Reference proteome</keyword>
<dbReference type="Pfam" id="PF03334">
    <property type="entry name" value="PhaG_MnhG_YufB"/>
    <property type="match status" value="1"/>
</dbReference>
<dbReference type="PANTHER" id="PTHR34703">
    <property type="entry name" value="ANTIPORTER SUBUNIT MNHG2-RELATED"/>
    <property type="match status" value="1"/>
</dbReference>
<dbReference type="RefSeq" id="WP_074443643.1">
    <property type="nucleotide sequence ID" value="NZ_FMBM01000001.1"/>
</dbReference>
<evidence type="ECO:0000256" key="1">
    <source>
        <dbReference type="SAM" id="Phobius"/>
    </source>
</evidence>
<feature type="transmembrane region" description="Helical" evidence="1">
    <location>
        <begin position="63"/>
        <end position="83"/>
    </location>
</feature>
<organism evidence="2 4">
    <name type="scientific">Saliniramus fredricksonii</name>
    <dbReference type="NCBI Taxonomy" id="1653334"/>
    <lineage>
        <taxon>Bacteria</taxon>
        <taxon>Pseudomonadati</taxon>
        <taxon>Pseudomonadota</taxon>
        <taxon>Alphaproteobacteria</taxon>
        <taxon>Hyphomicrobiales</taxon>
        <taxon>Salinarimonadaceae</taxon>
        <taxon>Saliniramus</taxon>
    </lineage>
</organism>
<accession>A0A0P8A4G5</accession>
<gene>
    <name evidence="3" type="ORF">GA0071312_0726</name>
    <name evidence="2" type="ORF">HLUCCO17_11905</name>
</gene>
<keyword evidence="1" id="KW-0812">Transmembrane</keyword>
<reference evidence="3 5" key="2">
    <citation type="submission" date="2016-08" db="EMBL/GenBank/DDBJ databases">
        <authorList>
            <person name="Varghese N."/>
            <person name="Submissions Spin"/>
        </authorList>
    </citation>
    <scope>NUCLEOTIDE SEQUENCE [LARGE SCALE GENOMIC DNA]</scope>
    <source>
        <strain evidence="3 5">HL-109</strain>
    </source>
</reference>
<keyword evidence="1" id="KW-0472">Membrane</keyword>
<sequence>MLALLAFLFKLVGVGFLCVATIGVLRFVDPFQRMHASTKAGTLGAGLVLVGVAIDMGQTDAVIVAGITFLFLLATLPVAGHLLGRASYISGAPLESSEDALEGVLPRCEVPLEARGEAAFERRMESMLGGATDHSGAAAKPDTAHRAAEADAFAKPGYDAVRFAIFGPDAKAIARRAETLAHARSVPLSGIAVIDEDCIARAKVPDPGEVIRSALARTLAETQGVTAESRVPFSLTYEEGDPLALIPACDAQARELLLLPCEGWCDHGADLGLPAGESQPGDKLFALAERHAGATLFVGTAQASGPVAILHDGSDALHSLALWALGSRLWDAKDILLTGRPNAEQTEAIAAFAEENALELTLSDVVPASACAVIMSAPPARQVHEAGEFWQDRIVPGFRADVLVG</sequence>
<dbReference type="GO" id="GO:0015385">
    <property type="term" value="F:sodium:proton antiporter activity"/>
    <property type="evidence" value="ECO:0007669"/>
    <property type="project" value="TreeGrafter"/>
</dbReference>
<dbReference type="Proteomes" id="UP000050497">
    <property type="component" value="Unassembled WGS sequence"/>
</dbReference>
<dbReference type="PATRIC" id="fig|1653334.4.peg.359"/>
<evidence type="ECO:0000313" key="4">
    <source>
        <dbReference type="Proteomes" id="UP000050497"/>
    </source>
</evidence>
<evidence type="ECO:0000313" key="3">
    <source>
        <dbReference type="EMBL" id="SCC79178.1"/>
    </source>
</evidence>
<dbReference type="OrthoDB" id="4427992at2"/>
<evidence type="ECO:0000313" key="2">
    <source>
        <dbReference type="EMBL" id="KPQ10140.1"/>
    </source>
</evidence>
<name>A0A0P8A4G5_9HYPH</name>
<comment type="caution">
    <text evidence="2">The sequence shown here is derived from an EMBL/GenBank/DDBJ whole genome shotgun (WGS) entry which is preliminary data.</text>
</comment>